<proteinExistence type="predicted"/>
<feature type="region of interest" description="Disordered" evidence="1">
    <location>
        <begin position="1"/>
        <end position="28"/>
    </location>
</feature>
<dbReference type="EMBL" id="WJEC01006818">
    <property type="protein sequence ID" value="KAF7471331.1"/>
    <property type="molecule type" value="Genomic_DNA"/>
</dbReference>
<evidence type="ECO:0000256" key="1">
    <source>
        <dbReference type="SAM" id="MobiDB-lite"/>
    </source>
</evidence>
<dbReference type="Proteomes" id="UP000662637">
    <property type="component" value="Unassembled WGS sequence"/>
</dbReference>
<dbReference type="AlphaFoldDB" id="A0A5E4CYN2"/>
<sequence>MSNTPSGARLTLGEPRGPGEGGGGGGVAVALRLTTTSGSAERFSSPSRACCSSELLFGKRKKEISPVCGPRWVWARDGGTREQNAGSGVEGRASGADETRREALGQRNPNKNRTLLPGRCERAATTAAVGSGIGSKDHI</sequence>
<dbReference type="EMBL" id="CABDUW010002465">
    <property type="protein sequence ID" value="VTJ86915.1"/>
    <property type="molecule type" value="Genomic_DNA"/>
</dbReference>
<gene>
    <name evidence="2" type="ORF">GHT09_017457</name>
    <name evidence="3" type="ORF">MONAX_5E029126</name>
</gene>
<feature type="region of interest" description="Disordered" evidence="1">
    <location>
        <begin position="77"/>
        <end position="115"/>
    </location>
</feature>
<feature type="compositionally biased region" description="Basic and acidic residues" evidence="1">
    <location>
        <begin position="95"/>
        <end position="104"/>
    </location>
</feature>
<protein>
    <submittedName>
        <fullName evidence="3">Uncharacterized protein</fullName>
    </submittedName>
</protein>
<name>A0A5E4CYN2_MARMO</name>
<dbReference type="Proteomes" id="UP000335636">
    <property type="component" value="Unassembled WGS sequence"/>
</dbReference>
<reference evidence="3 4" key="1">
    <citation type="submission" date="2019-04" db="EMBL/GenBank/DDBJ databases">
        <authorList>
            <person name="Alioto T."/>
            <person name="Alioto T."/>
        </authorList>
    </citation>
    <scope>NUCLEOTIDE SEQUENCE [LARGE SCALE GENOMIC DNA]</scope>
</reference>
<feature type="compositionally biased region" description="Gly residues" evidence="1">
    <location>
        <begin position="16"/>
        <end position="27"/>
    </location>
</feature>
<evidence type="ECO:0000313" key="4">
    <source>
        <dbReference type="Proteomes" id="UP000335636"/>
    </source>
</evidence>
<evidence type="ECO:0000313" key="2">
    <source>
        <dbReference type="EMBL" id="KAF7471331.1"/>
    </source>
</evidence>
<keyword evidence="4" id="KW-1185">Reference proteome</keyword>
<evidence type="ECO:0000313" key="3">
    <source>
        <dbReference type="EMBL" id="VTJ86915.1"/>
    </source>
</evidence>
<accession>A0A5E4CYN2</accession>
<reference evidence="2" key="2">
    <citation type="submission" date="2020-08" db="EMBL/GenBank/DDBJ databases">
        <authorList>
            <person name="Shumante A."/>
            <person name="Zimin A.V."/>
            <person name="Puiu D."/>
            <person name="Salzberg S.L."/>
        </authorList>
    </citation>
    <scope>NUCLEOTIDE SEQUENCE</scope>
    <source>
        <strain evidence="2">WC2-LM</strain>
        <tissue evidence="2">Liver</tissue>
    </source>
</reference>
<organism evidence="3 4">
    <name type="scientific">Marmota monax</name>
    <name type="common">Woodchuck</name>
    <dbReference type="NCBI Taxonomy" id="9995"/>
    <lineage>
        <taxon>Eukaryota</taxon>
        <taxon>Metazoa</taxon>
        <taxon>Chordata</taxon>
        <taxon>Craniata</taxon>
        <taxon>Vertebrata</taxon>
        <taxon>Euteleostomi</taxon>
        <taxon>Mammalia</taxon>
        <taxon>Eutheria</taxon>
        <taxon>Euarchontoglires</taxon>
        <taxon>Glires</taxon>
        <taxon>Rodentia</taxon>
        <taxon>Sciuromorpha</taxon>
        <taxon>Sciuridae</taxon>
        <taxon>Xerinae</taxon>
        <taxon>Marmotini</taxon>
        <taxon>Marmota</taxon>
    </lineage>
</organism>